<dbReference type="EMBL" id="JAPDMZ010000200">
    <property type="protein sequence ID" value="KAK0546270.1"/>
    <property type="molecule type" value="Genomic_DNA"/>
</dbReference>
<evidence type="ECO:0000256" key="3">
    <source>
        <dbReference type="SAM" id="MobiDB-lite"/>
    </source>
</evidence>
<evidence type="ECO:0000313" key="6">
    <source>
        <dbReference type="Proteomes" id="UP001176517"/>
    </source>
</evidence>
<protein>
    <recommendedName>
        <fullName evidence="4">Polyketide synthase-like phosphopantetheine-binding domain-containing protein</fullName>
    </recommendedName>
</protein>
<name>A0AAN6GLJ8_9BASI</name>
<evidence type="ECO:0000313" key="5">
    <source>
        <dbReference type="EMBL" id="KAK0546270.1"/>
    </source>
</evidence>
<dbReference type="InterPro" id="IPR013120">
    <property type="entry name" value="FAR_NAD-bd"/>
</dbReference>
<keyword evidence="6" id="KW-1185">Reference proteome</keyword>
<reference evidence="5" key="1">
    <citation type="journal article" date="2023" name="PhytoFront">
        <title>Draft Genome Resources of Seven Strains of Tilletia horrida, Causal Agent of Kernel Smut of Rice.</title>
        <authorList>
            <person name="Khanal S."/>
            <person name="Antony Babu S."/>
            <person name="Zhou X.G."/>
        </authorList>
    </citation>
    <scope>NUCLEOTIDE SEQUENCE</scope>
    <source>
        <strain evidence="5">TX6</strain>
    </source>
</reference>
<dbReference type="SMART" id="SM00823">
    <property type="entry name" value="PKS_PP"/>
    <property type="match status" value="1"/>
</dbReference>
<dbReference type="SUPFAM" id="SSF47336">
    <property type="entry name" value="ACP-like"/>
    <property type="match status" value="1"/>
</dbReference>
<comment type="caution">
    <text evidence="5">The sequence shown here is derived from an EMBL/GenBank/DDBJ whole genome shotgun (WGS) entry which is preliminary data.</text>
</comment>
<dbReference type="Proteomes" id="UP001176517">
    <property type="component" value="Unassembled WGS sequence"/>
</dbReference>
<dbReference type="AlphaFoldDB" id="A0AAN6GLJ8"/>
<dbReference type="Pfam" id="PF07993">
    <property type="entry name" value="NAD_binding_4"/>
    <property type="match status" value="1"/>
</dbReference>
<dbReference type="InterPro" id="IPR020806">
    <property type="entry name" value="PKS_PP-bd"/>
</dbReference>
<dbReference type="Gene3D" id="3.40.50.720">
    <property type="entry name" value="NAD(P)-binding Rossmann-like Domain"/>
    <property type="match status" value="1"/>
</dbReference>
<evidence type="ECO:0000256" key="1">
    <source>
        <dbReference type="ARBA" id="ARBA00022450"/>
    </source>
</evidence>
<gene>
    <name evidence="5" type="ORF">OC846_005353</name>
</gene>
<dbReference type="PANTHER" id="PTHR43439:SF2">
    <property type="entry name" value="ENZYME, PUTATIVE (JCVI)-RELATED"/>
    <property type="match status" value="1"/>
</dbReference>
<dbReference type="Pfam" id="PF00501">
    <property type="entry name" value="AMP-binding"/>
    <property type="match status" value="1"/>
</dbReference>
<evidence type="ECO:0000256" key="2">
    <source>
        <dbReference type="ARBA" id="ARBA00022553"/>
    </source>
</evidence>
<dbReference type="InterPro" id="IPR000873">
    <property type="entry name" value="AMP-dep_synth/lig_dom"/>
</dbReference>
<dbReference type="InterPro" id="IPR042099">
    <property type="entry name" value="ANL_N_sf"/>
</dbReference>
<dbReference type="PANTHER" id="PTHR43439">
    <property type="entry name" value="PHENYLACETATE-COENZYME A LIGASE"/>
    <property type="match status" value="1"/>
</dbReference>
<dbReference type="Pfam" id="PF23562">
    <property type="entry name" value="AMP-binding_C_3"/>
    <property type="match status" value="1"/>
</dbReference>
<dbReference type="InterPro" id="IPR036291">
    <property type="entry name" value="NAD(P)-bd_dom_sf"/>
</dbReference>
<keyword evidence="1" id="KW-0596">Phosphopantetheine</keyword>
<dbReference type="Gene3D" id="3.40.50.12780">
    <property type="entry name" value="N-terminal domain of ligase-like"/>
    <property type="match status" value="1"/>
</dbReference>
<accession>A0AAN6GLJ8</accession>
<feature type="compositionally biased region" description="Polar residues" evidence="3">
    <location>
        <begin position="812"/>
        <end position="831"/>
    </location>
</feature>
<feature type="region of interest" description="Disordered" evidence="3">
    <location>
        <begin position="811"/>
        <end position="831"/>
    </location>
</feature>
<dbReference type="SUPFAM" id="SSF51735">
    <property type="entry name" value="NAD(P)-binding Rossmann-fold domains"/>
    <property type="match status" value="1"/>
</dbReference>
<dbReference type="SUPFAM" id="SSF56801">
    <property type="entry name" value="Acetyl-CoA synthetase-like"/>
    <property type="match status" value="1"/>
</dbReference>
<organism evidence="5 6">
    <name type="scientific">Tilletia horrida</name>
    <dbReference type="NCBI Taxonomy" id="155126"/>
    <lineage>
        <taxon>Eukaryota</taxon>
        <taxon>Fungi</taxon>
        <taxon>Dikarya</taxon>
        <taxon>Basidiomycota</taxon>
        <taxon>Ustilaginomycotina</taxon>
        <taxon>Exobasidiomycetes</taxon>
        <taxon>Tilletiales</taxon>
        <taxon>Tilletiaceae</taxon>
        <taxon>Tilletia</taxon>
    </lineage>
</organism>
<dbReference type="Gene3D" id="1.10.1200.10">
    <property type="entry name" value="ACP-like"/>
    <property type="match status" value="1"/>
</dbReference>
<evidence type="ECO:0000259" key="4">
    <source>
        <dbReference type="SMART" id="SM00823"/>
    </source>
</evidence>
<sequence>MTAFIRPKFTLPVGTDPFPNKDDPRTIYDVLYQSATTNPDHVYALQLDRSLDPSRAIRLTHRDLHKAVDRCSAWLVGQRLAVRSTAHTSETASGPKTARGKAVAIFLSSDLSILIYVIALLKLGNPVALFSARLSGAALDHLVQATNTAHILTTPAQWRSVQDEVPHLTEKTVTALPLTDFLVAGACPLDSLPMPQKGEEPDSNDMTVFAWHSSGSTGLPKPVFHTHRFWHCYLGCHQFDLSDRVEEKIAVNMPPLYHGFGMLPMSLAISVGFTVILPPPSTIPTAQLIVEIMHSTKPHILFTVPSLLTDMLQTGSASTPPPLQERASPVRATTSNFTDEALSALRTLDLVAFGGAPIKASTGETMAAAGVKLLNHFGATETGSLAAIRMPPPGYEWRWLTLREDMGIEYRPMPGVDPTLGYLQLSSRPFGWAERFFVADALVQRQVEEIDAVGNVRTQTFHRIAGRVDNVIVLATGEKVSPMLIEEALSNQPEIDEVIVFGSGRFQIGALLEISFSKLQTLDDASDGNDPSLDAYKWPTLREQILDSFWPAVEKANAEADTHAKLDRSMILLTTRSLKPFARTAKGTAARQATLDSFEPEIERAYAELELIAANAASVPLDLAAPSDEVEELLKHMVRTSLTPQGSLETSTIPIGSDDDFFEAIGLDSLKAKRLHRALTASLRKTCGPSTTLPPNIVYQHCTIRRLVHALQAHLNVTGTGQRDALDYGLGQDQDSVKERTAAVWSLLDSVQKEMSNWADEGSVTLSEQEAARSEGSTVLVTGSTGSLGAWLVYALLKQGHRVICVVRASAPSHSNPNPTSPLQRQLDSLSSKGVPQLSSEQLAKLSAVGTSDLSAPRFGLAPDDFHRVQAVVTHVIHNAWPVDFLRPLHSFANQVRATARLLHLARAVAQARRPLRFVFSSTIATVGRSYLSTPTTPVPETELADASLCVPSGYGLAKLACELLISRVCGDSGGAIDGTSIRIGQLTGAERVGNWSTSEHMALILASSAKLKCLPQLAGTLSWIPSNRAADAYVEILMNPVDRLPPILHLENPSRTPWQMILDIIAKELAGVDAPSSGSLMPSAPLNLRRNSDVLMEEGDVDDTAANRKRQRTADGNMNIAEVSPTLSTASSRYDDPGSALITPSQSMVSSVTTLSQSHSSADADVKLPIVPYAAWLEAIKTSPVPDVQLPARKLIDFLEGDFVPISTGGVVLDMQRAKGLSPRLGSSQGVTQEHVREYLAYWREQGLL</sequence>
<keyword evidence="2" id="KW-0597">Phosphoprotein</keyword>
<feature type="domain" description="Polyketide synthase-like phosphopantetheine-binding" evidence="4">
    <location>
        <begin position="634"/>
        <end position="715"/>
    </location>
</feature>
<dbReference type="InterPro" id="IPR051414">
    <property type="entry name" value="Adenylate-forming_Reductase"/>
</dbReference>
<dbReference type="InterPro" id="IPR036736">
    <property type="entry name" value="ACP-like_sf"/>
</dbReference>
<dbReference type="GO" id="GO:0031177">
    <property type="term" value="F:phosphopantetheine binding"/>
    <property type="evidence" value="ECO:0007669"/>
    <property type="project" value="InterPro"/>
</dbReference>
<proteinExistence type="predicted"/>